<evidence type="ECO:0000256" key="3">
    <source>
        <dbReference type="ARBA" id="ARBA00022448"/>
    </source>
</evidence>
<dbReference type="Gene3D" id="1.20.1730.10">
    <property type="entry name" value="Sodium/glucose cotransporter"/>
    <property type="match status" value="1"/>
</dbReference>
<dbReference type="AlphaFoldDB" id="A0A382WWE9"/>
<dbReference type="GO" id="GO:0006814">
    <property type="term" value="P:sodium ion transport"/>
    <property type="evidence" value="ECO:0007669"/>
    <property type="project" value="UniProtKB-KW"/>
</dbReference>
<feature type="transmembrane region" description="Helical" evidence="11">
    <location>
        <begin position="152"/>
        <end position="173"/>
    </location>
</feature>
<comment type="subcellular location">
    <subcellularLocation>
        <location evidence="1">Cell membrane</location>
        <topology evidence="1">Multi-pass membrane protein</topology>
    </subcellularLocation>
</comment>
<keyword evidence="9 11" id="KW-0472">Membrane</keyword>
<keyword evidence="8" id="KW-0406">Ion transport</keyword>
<evidence type="ECO:0000313" key="12">
    <source>
        <dbReference type="EMBL" id="SVD62939.1"/>
    </source>
</evidence>
<evidence type="ECO:0000256" key="5">
    <source>
        <dbReference type="ARBA" id="ARBA00022692"/>
    </source>
</evidence>
<dbReference type="GO" id="GO:0015293">
    <property type="term" value="F:symporter activity"/>
    <property type="evidence" value="ECO:0007669"/>
    <property type="project" value="TreeGrafter"/>
</dbReference>
<accession>A0A382WWE9</accession>
<proteinExistence type="inferred from homology"/>
<dbReference type="EMBL" id="UINC01162925">
    <property type="protein sequence ID" value="SVD62939.1"/>
    <property type="molecule type" value="Genomic_DNA"/>
</dbReference>
<evidence type="ECO:0000256" key="7">
    <source>
        <dbReference type="ARBA" id="ARBA00023053"/>
    </source>
</evidence>
<keyword evidence="7" id="KW-0915">Sodium</keyword>
<evidence type="ECO:0000256" key="9">
    <source>
        <dbReference type="ARBA" id="ARBA00023136"/>
    </source>
</evidence>
<name>A0A382WWE9_9ZZZZ</name>
<feature type="non-terminal residue" evidence="12">
    <location>
        <position position="1"/>
    </location>
</feature>
<feature type="transmembrane region" description="Helical" evidence="11">
    <location>
        <begin position="67"/>
        <end position="88"/>
    </location>
</feature>
<evidence type="ECO:0000256" key="1">
    <source>
        <dbReference type="ARBA" id="ARBA00004651"/>
    </source>
</evidence>
<dbReference type="PANTHER" id="PTHR42985:SF40">
    <property type="entry name" value="LD47995P-RELATED"/>
    <property type="match status" value="1"/>
</dbReference>
<keyword evidence="6 11" id="KW-1133">Transmembrane helix</keyword>
<dbReference type="InterPro" id="IPR051163">
    <property type="entry name" value="Sodium:Solute_Symporter_SSF"/>
</dbReference>
<dbReference type="PROSITE" id="PS50283">
    <property type="entry name" value="NA_SOLUT_SYMP_3"/>
    <property type="match status" value="1"/>
</dbReference>
<keyword evidence="4" id="KW-1003">Cell membrane</keyword>
<keyword evidence="10" id="KW-0739">Sodium transport</keyword>
<dbReference type="Pfam" id="PF00474">
    <property type="entry name" value="SSF"/>
    <property type="match status" value="1"/>
</dbReference>
<comment type="similarity">
    <text evidence="2">Belongs to the sodium:solute symporter (SSF) (TC 2.A.21) family.</text>
</comment>
<keyword evidence="3" id="KW-0813">Transport</keyword>
<sequence length="243" mass="25699">SDQAVVQRYLTTPDEKQAARAIYTNGLLAIPGSVIFFGLGTALFVFYQHNPVSLEPLAKPDQILPLFIVNEMPAGLAGLVVAGVFAAAMSSLDSSMHSIATVLTTDFVTRLRKDAGDPLVIARRLTLALGVLGTVSALVIATQDIKHLWDHLMGIIGLLLGALGGLFALGIFVPRVASLHAWCGLFACVGSLWYVKNFTDLNGLLYGAIGTGSCFIAGCLVSVLIPRETGDLEGLTWKSRASS</sequence>
<keyword evidence="5 11" id="KW-0812">Transmembrane</keyword>
<evidence type="ECO:0000256" key="4">
    <source>
        <dbReference type="ARBA" id="ARBA00022475"/>
    </source>
</evidence>
<evidence type="ECO:0000256" key="11">
    <source>
        <dbReference type="SAM" id="Phobius"/>
    </source>
</evidence>
<evidence type="ECO:0000256" key="8">
    <source>
        <dbReference type="ARBA" id="ARBA00023065"/>
    </source>
</evidence>
<feature type="transmembrane region" description="Helical" evidence="11">
    <location>
        <begin position="22"/>
        <end position="46"/>
    </location>
</feature>
<dbReference type="PANTHER" id="PTHR42985">
    <property type="entry name" value="SODIUM-COUPLED MONOCARBOXYLATE TRANSPORTER"/>
    <property type="match status" value="1"/>
</dbReference>
<dbReference type="InterPro" id="IPR001734">
    <property type="entry name" value="Na/solute_symporter"/>
</dbReference>
<feature type="transmembrane region" description="Helical" evidence="11">
    <location>
        <begin position="121"/>
        <end position="140"/>
    </location>
</feature>
<evidence type="ECO:0008006" key="13">
    <source>
        <dbReference type="Google" id="ProtNLM"/>
    </source>
</evidence>
<organism evidence="12">
    <name type="scientific">marine metagenome</name>
    <dbReference type="NCBI Taxonomy" id="408172"/>
    <lineage>
        <taxon>unclassified sequences</taxon>
        <taxon>metagenomes</taxon>
        <taxon>ecological metagenomes</taxon>
    </lineage>
</organism>
<gene>
    <name evidence="12" type="ORF">METZ01_LOCUS415793</name>
</gene>
<dbReference type="InterPro" id="IPR038377">
    <property type="entry name" value="Na/Glc_symporter_sf"/>
</dbReference>
<reference evidence="12" key="1">
    <citation type="submission" date="2018-05" db="EMBL/GenBank/DDBJ databases">
        <authorList>
            <person name="Lanie J.A."/>
            <person name="Ng W.-L."/>
            <person name="Kazmierczak K.M."/>
            <person name="Andrzejewski T.M."/>
            <person name="Davidsen T.M."/>
            <person name="Wayne K.J."/>
            <person name="Tettelin H."/>
            <person name="Glass J.I."/>
            <person name="Rusch D."/>
            <person name="Podicherti R."/>
            <person name="Tsui H.-C.T."/>
            <person name="Winkler M.E."/>
        </authorList>
    </citation>
    <scope>NUCLEOTIDE SEQUENCE</scope>
</reference>
<evidence type="ECO:0000256" key="10">
    <source>
        <dbReference type="ARBA" id="ARBA00023201"/>
    </source>
</evidence>
<protein>
    <recommendedName>
        <fullName evidence="13">Sodium/solute symporter</fullName>
    </recommendedName>
</protein>
<evidence type="ECO:0000256" key="6">
    <source>
        <dbReference type="ARBA" id="ARBA00022989"/>
    </source>
</evidence>
<evidence type="ECO:0000256" key="2">
    <source>
        <dbReference type="ARBA" id="ARBA00006434"/>
    </source>
</evidence>
<feature type="transmembrane region" description="Helical" evidence="11">
    <location>
        <begin position="204"/>
        <end position="225"/>
    </location>
</feature>
<dbReference type="GO" id="GO:0005886">
    <property type="term" value="C:plasma membrane"/>
    <property type="evidence" value="ECO:0007669"/>
    <property type="project" value="UniProtKB-SubCell"/>
</dbReference>
<feature type="transmembrane region" description="Helical" evidence="11">
    <location>
        <begin position="179"/>
        <end position="195"/>
    </location>
</feature>